<dbReference type="Pfam" id="PF00441">
    <property type="entry name" value="Acyl-CoA_dh_1"/>
    <property type="match status" value="1"/>
</dbReference>
<comment type="similarity">
    <text evidence="2 5">Belongs to the acyl-CoA dehydrogenase family.</text>
</comment>
<reference evidence="10" key="1">
    <citation type="submission" date="2022-06" db="EMBL/GenBank/DDBJ databases">
        <title>Isolation and Genomics of Futiania mangrovii gen. nov., sp. nov., a Rare and Metabolically-versatile member in the Class Alphaproteobacteria.</title>
        <authorList>
            <person name="Liu L."/>
            <person name="Huang W.-C."/>
            <person name="Pan J."/>
            <person name="Li J."/>
            <person name="Huang Y."/>
            <person name="Du H."/>
            <person name="Liu Y."/>
            <person name="Li M."/>
        </authorList>
    </citation>
    <scope>NUCLEOTIDE SEQUENCE</scope>
    <source>
        <strain evidence="10">FT118</strain>
    </source>
</reference>
<evidence type="ECO:0000259" key="9">
    <source>
        <dbReference type="Pfam" id="PF12806"/>
    </source>
</evidence>
<dbReference type="PANTHER" id="PTHR42803">
    <property type="entry name" value="ACYL-COA DEHYDROGENASE"/>
    <property type="match status" value="1"/>
</dbReference>
<dbReference type="InterPro" id="IPR009100">
    <property type="entry name" value="AcylCoA_DH/oxidase_NM_dom_sf"/>
</dbReference>
<dbReference type="Pfam" id="PF02770">
    <property type="entry name" value="Acyl-CoA_dh_M"/>
    <property type="match status" value="1"/>
</dbReference>
<dbReference type="AlphaFoldDB" id="A0A9J6P7X2"/>
<evidence type="ECO:0000256" key="1">
    <source>
        <dbReference type="ARBA" id="ARBA00001974"/>
    </source>
</evidence>
<name>A0A9J6P7X2_9PROT</name>
<dbReference type="GO" id="GO:0050660">
    <property type="term" value="F:flavin adenine dinucleotide binding"/>
    <property type="evidence" value="ECO:0007669"/>
    <property type="project" value="InterPro"/>
</dbReference>
<dbReference type="RefSeq" id="WP_269331334.1">
    <property type="nucleotide sequence ID" value="NZ_JAMZFT010000001.1"/>
</dbReference>
<keyword evidence="11" id="KW-1185">Reference proteome</keyword>
<dbReference type="Gene3D" id="2.40.110.10">
    <property type="entry name" value="Butyryl-CoA Dehydrogenase, subunit A, domain 2"/>
    <property type="match status" value="1"/>
</dbReference>
<evidence type="ECO:0000256" key="2">
    <source>
        <dbReference type="ARBA" id="ARBA00009347"/>
    </source>
</evidence>
<organism evidence="10 11">
    <name type="scientific">Futiania mangrovi</name>
    <dbReference type="NCBI Taxonomy" id="2959716"/>
    <lineage>
        <taxon>Bacteria</taxon>
        <taxon>Pseudomonadati</taxon>
        <taxon>Pseudomonadota</taxon>
        <taxon>Alphaproteobacteria</taxon>
        <taxon>Futianiales</taxon>
        <taxon>Futianiaceae</taxon>
        <taxon>Futiania</taxon>
    </lineage>
</organism>
<evidence type="ECO:0000256" key="3">
    <source>
        <dbReference type="ARBA" id="ARBA00022630"/>
    </source>
</evidence>
<dbReference type="InterPro" id="IPR036250">
    <property type="entry name" value="AcylCo_DH-like_C"/>
</dbReference>
<evidence type="ECO:0000256" key="5">
    <source>
        <dbReference type="RuleBase" id="RU362125"/>
    </source>
</evidence>
<keyword evidence="5" id="KW-0560">Oxidoreductase</keyword>
<dbReference type="Proteomes" id="UP001055804">
    <property type="component" value="Unassembled WGS sequence"/>
</dbReference>
<accession>A0A9J6P7X2</accession>
<evidence type="ECO:0000259" key="8">
    <source>
        <dbReference type="Pfam" id="PF02771"/>
    </source>
</evidence>
<evidence type="ECO:0000259" key="6">
    <source>
        <dbReference type="Pfam" id="PF00441"/>
    </source>
</evidence>
<dbReference type="InterPro" id="IPR046373">
    <property type="entry name" value="Acyl-CoA_Oxase/DH_mid-dom_sf"/>
</dbReference>
<dbReference type="EMBL" id="JAMZFT010000001">
    <property type="protein sequence ID" value="MCP1335388.1"/>
    <property type="molecule type" value="Genomic_DNA"/>
</dbReference>
<dbReference type="GO" id="GO:0016627">
    <property type="term" value="F:oxidoreductase activity, acting on the CH-CH group of donors"/>
    <property type="evidence" value="ECO:0007669"/>
    <property type="project" value="InterPro"/>
</dbReference>
<evidence type="ECO:0000313" key="10">
    <source>
        <dbReference type="EMBL" id="MCP1335388.1"/>
    </source>
</evidence>
<sequence length="598" mass="64381">MTDPMPTAREMEFLLHDWLRVADLASREAYAHADRETIGQTLDLARALAADRFWPHFAKADAEEPRVGNGRVRLVPEAADAIAAFRDAGFFGMSFAAEDGGLALPWVVTQAVCTLFSAANQATFAYPFLTIAAANLLKVFGTDAQKRLYMQPMIEGRFFGTMCLSEPHAGSSLADIRTRAVPAGDGTYRLKGTKMWISGGEHELAPNIVHLVLARIEGAPAGVKGISLFAVPRYRLDADGNPGEANGVTLAGLNHKMGYRGTVNTLLNFGEDADCIGTLVGEEHRGLFAMFHMMNEARLGVGLSAAAQACAGYRISLDYARERTQGRPVDAKDPAAPPVPIIAHADVRRMLLAQKAYAEGGLALGLWLARLIDEQKTAEDRAERARLTGLLDLLTPVMKAWTSHYGLEANFWAIQILGGAGYTRDFPVEQLYRDNRLNPIHEGTNGIQAIDLLGRKLGLRDGADWRELGKLVRATAKRAEGGGLADLGAALAAAMDTADRVAVTLAKRGAAQGAGAMLANAWDFLRLAGHTVIAWVWLEQALVARASMDESAGGATYLQGKIAAARWFFAHELPFVEAWAAMLAAGDAPHLDIPDDGF</sequence>
<dbReference type="InterPro" id="IPR052166">
    <property type="entry name" value="Diverse_Acyl-CoA_DH"/>
</dbReference>
<evidence type="ECO:0000313" key="11">
    <source>
        <dbReference type="Proteomes" id="UP001055804"/>
    </source>
</evidence>
<dbReference type="SUPFAM" id="SSF47203">
    <property type="entry name" value="Acyl-CoA dehydrogenase C-terminal domain-like"/>
    <property type="match status" value="1"/>
</dbReference>
<proteinExistence type="inferred from homology"/>
<comment type="caution">
    <text evidence="10">The sequence shown here is derived from an EMBL/GenBank/DDBJ whole genome shotgun (WGS) entry which is preliminary data.</text>
</comment>
<dbReference type="InterPro" id="IPR013786">
    <property type="entry name" value="AcylCoA_DH/ox_N"/>
</dbReference>
<dbReference type="SUPFAM" id="SSF56645">
    <property type="entry name" value="Acyl-CoA dehydrogenase NM domain-like"/>
    <property type="match status" value="1"/>
</dbReference>
<dbReference type="Gene3D" id="1.10.540.10">
    <property type="entry name" value="Acyl-CoA dehydrogenase/oxidase, N-terminal domain"/>
    <property type="match status" value="1"/>
</dbReference>
<keyword evidence="4 5" id="KW-0274">FAD</keyword>
<dbReference type="Pfam" id="PF02771">
    <property type="entry name" value="Acyl-CoA_dh_N"/>
    <property type="match status" value="1"/>
</dbReference>
<comment type="cofactor">
    <cofactor evidence="1 5">
        <name>FAD</name>
        <dbReference type="ChEBI" id="CHEBI:57692"/>
    </cofactor>
</comment>
<dbReference type="InterPro" id="IPR009075">
    <property type="entry name" value="AcylCo_DH/oxidase_C"/>
</dbReference>
<dbReference type="Pfam" id="PF12806">
    <property type="entry name" value="Acyl-CoA_dh_C"/>
    <property type="match status" value="1"/>
</dbReference>
<dbReference type="PANTHER" id="PTHR42803:SF3">
    <property type="entry name" value="ACYL-COA DEHYDROGENASE-RELATED"/>
    <property type="match status" value="1"/>
</dbReference>
<evidence type="ECO:0000259" key="7">
    <source>
        <dbReference type="Pfam" id="PF02770"/>
    </source>
</evidence>
<dbReference type="InterPro" id="IPR037069">
    <property type="entry name" value="AcylCoA_DH/ox_N_sf"/>
</dbReference>
<dbReference type="InterPro" id="IPR006091">
    <property type="entry name" value="Acyl-CoA_Oxase/DH_mid-dom"/>
</dbReference>
<dbReference type="Gene3D" id="1.20.140.10">
    <property type="entry name" value="Butyryl-CoA Dehydrogenase, subunit A, domain 3"/>
    <property type="match status" value="1"/>
</dbReference>
<dbReference type="InterPro" id="IPR025878">
    <property type="entry name" value="Acyl-CoA_dh-like_C_dom"/>
</dbReference>
<feature type="domain" description="Acyl-CoA dehydrogenase/oxidase C-terminal" evidence="6">
    <location>
        <begin position="285"/>
        <end position="451"/>
    </location>
</feature>
<feature type="domain" description="Acyl-CoA dehydrogenase/oxidase N-terminal" evidence="8">
    <location>
        <begin position="42"/>
        <end position="156"/>
    </location>
</feature>
<evidence type="ECO:0000256" key="4">
    <source>
        <dbReference type="ARBA" id="ARBA00022827"/>
    </source>
</evidence>
<feature type="domain" description="Acetyl-CoA dehydrogenase-like C-terminal" evidence="9">
    <location>
        <begin position="470"/>
        <end position="593"/>
    </location>
</feature>
<feature type="domain" description="Acyl-CoA oxidase/dehydrogenase middle" evidence="7">
    <location>
        <begin position="162"/>
        <end position="265"/>
    </location>
</feature>
<gene>
    <name evidence="10" type="ORF">NJQ99_03100</name>
</gene>
<keyword evidence="3 5" id="KW-0285">Flavoprotein</keyword>
<protein>
    <submittedName>
        <fullName evidence="10">Acyl-CoA dehydrogenase</fullName>
    </submittedName>
</protein>